<evidence type="ECO:0000313" key="6">
    <source>
        <dbReference type="EMBL" id="OKH23375.1"/>
    </source>
</evidence>
<sequence length="315" mass="34781">MKFQSLLVVCGLLLLFNVKPSSGNENELGAIKSGNAQVEKLAGGYKFLEGPLWHPDGFLLFSDTPANTIYKLSSDGKVEVFRRPAGYPNGNTLDREGRLVTAQHDRSVTRTEEDGKVVTLATHYTQRKLNSPNDIVVKSDNSIYFTDPPFGIRKPYAVKEQPEELGFSGVYRLTEDGQLMLLVKDVKLPNGLAFSPDEKRLYINDSQEGNIRVFDVKTDGTLTNGRIFADLNVPGKERLADGMKVDSQGNVYSTGPEGIWIFSPQGKLLDKISVPEGTTNIAWGGRDYKTLYITTYTSLYQISLNNVAGVTSSKK</sequence>
<dbReference type="PANTHER" id="PTHR47572:SF4">
    <property type="entry name" value="LACTONASE DRP35"/>
    <property type="match status" value="1"/>
</dbReference>
<dbReference type="InterPro" id="IPR005511">
    <property type="entry name" value="SMP-30"/>
</dbReference>
<feature type="binding site" evidence="4">
    <location>
        <position position="190"/>
    </location>
    <ligand>
        <name>a divalent metal cation</name>
        <dbReference type="ChEBI" id="CHEBI:60240"/>
    </ligand>
</feature>
<dbReference type="Pfam" id="PF08450">
    <property type="entry name" value="SGL"/>
    <property type="match status" value="1"/>
</dbReference>
<dbReference type="PANTHER" id="PTHR47572">
    <property type="entry name" value="LIPOPROTEIN-RELATED"/>
    <property type="match status" value="1"/>
</dbReference>
<dbReference type="EMBL" id="MRCC01000016">
    <property type="protein sequence ID" value="OKH23375.1"/>
    <property type="molecule type" value="Genomic_DNA"/>
</dbReference>
<name>A0A1U7HIK3_9CHRO</name>
<dbReference type="GO" id="GO:0046872">
    <property type="term" value="F:metal ion binding"/>
    <property type="evidence" value="ECO:0007669"/>
    <property type="project" value="UniProtKB-KW"/>
</dbReference>
<organism evidence="6 7">
    <name type="scientific">Chroogloeocystis siderophila 5.2 s.c.1</name>
    <dbReference type="NCBI Taxonomy" id="247279"/>
    <lineage>
        <taxon>Bacteria</taxon>
        <taxon>Bacillati</taxon>
        <taxon>Cyanobacteriota</taxon>
        <taxon>Cyanophyceae</taxon>
        <taxon>Oscillatoriophycideae</taxon>
        <taxon>Chroococcales</taxon>
        <taxon>Chroococcaceae</taxon>
        <taxon>Chroogloeocystis</taxon>
    </lineage>
</organism>
<feature type="binding site" evidence="4">
    <location>
        <position position="133"/>
    </location>
    <ligand>
        <name>substrate</name>
    </ligand>
</feature>
<dbReference type="PRINTS" id="PR01790">
    <property type="entry name" value="SMP30FAMILY"/>
</dbReference>
<feature type="domain" description="SMP-30/Gluconolactonase/LRE-like region" evidence="5">
    <location>
        <begin position="49"/>
        <end position="296"/>
    </location>
</feature>
<keyword evidence="7" id="KW-1185">Reference proteome</keyword>
<dbReference type="STRING" id="247279.NIES1031_18160"/>
<feature type="binding site" evidence="4">
    <location>
        <position position="241"/>
    </location>
    <ligand>
        <name>a divalent metal cation</name>
        <dbReference type="ChEBI" id="CHEBI:60240"/>
    </ligand>
</feature>
<gene>
    <name evidence="6" type="ORF">NIES1031_18160</name>
</gene>
<feature type="active site" description="Proton donor/acceptor" evidence="3">
    <location>
        <position position="241"/>
    </location>
</feature>
<keyword evidence="4" id="KW-0479">Metal-binding</keyword>
<dbReference type="Proteomes" id="UP000185984">
    <property type="component" value="Unassembled WGS sequence"/>
</dbReference>
<accession>A0A1U7HIK3</accession>
<dbReference type="InterPro" id="IPR013658">
    <property type="entry name" value="SGL"/>
</dbReference>
<evidence type="ECO:0000256" key="2">
    <source>
        <dbReference type="ARBA" id="ARBA00022801"/>
    </source>
</evidence>
<evidence type="ECO:0000313" key="7">
    <source>
        <dbReference type="Proteomes" id="UP000185984"/>
    </source>
</evidence>
<comment type="caution">
    <text evidence="6">The sequence shown here is derived from an EMBL/GenBank/DDBJ whole genome shotgun (WGS) entry which is preliminary data.</text>
</comment>
<dbReference type="InterPro" id="IPR011042">
    <property type="entry name" value="6-blade_b-propeller_TolB-like"/>
</dbReference>
<evidence type="ECO:0000256" key="1">
    <source>
        <dbReference type="ARBA" id="ARBA00008853"/>
    </source>
</evidence>
<protein>
    <submittedName>
        <fullName evidence="6">Gluconolactonase</fullName>
    </submittedName>
</protein>
<comment type="cofactor">
    <cofactor evidence="4">
        <name>Zn(2+)</name>
        <dbReference type="ChEBI" id="CHEBI:29105"/>
    </cofactor>
    <text evidence="4">Binds 1 divalent metal cation per subunit.</text>
</comment>
<evidence type="ECO:0000259" key="5">
    <source>
        <dbReference type="Pfam" id="PF08450"/>
    </source>
</evidence>
<dbReference type="Gene3D" id="2.120.10.30">
    <property type="entry name" value="TolB, C-terminal domain"/>
    <property type="match status" value="1"/>
</dbReference>
<reference evidence="6 7" key="1">
    <citation type="submission" date="2016-11" db="EMBL/GenBank/DDBJ databases">
        <title>Draft Genome Sequences of Nine Cyanobacterial Strains from Diverse Habitats.</title>
        <authorList>
            <person name="Zhu T."/>
            <person name="Hou S."/>
            <person name="Lu X."/>
            <person name="Hess W.R."/>
        </authorList>
    </citation>
    <scope>NUCLEOTIDE SEQUENCE [LARGE SCALE GENOMIC DNA]</scope>
    <source>
        <strain evidence="6 7">5.2 s.c.1</strain>
    </source>
</reference>
<dbReference type="SUPFAM" id="SSF63829">
    <property type="entry name" value="Calcium-dependent phosphotriesterase"/>
    <property type="match status" value="1"/>
</dbReference>
<dbReference type="GO" id="GO:0016787">
    <property type="term" value="F:hydrolase activity"/>
    <property type="evidence" value="ECO:0007669"/>
    <property type="project" value="UniProtKB-KW"/>
</dbReference>
<dbReference type="AlphaFoldDB" id="A0A1U7HIK3"/>
<dbReference type="RefSeq" id="WP_073550907.1">
    <property type="nucleotide sequence ID" value="NZ_CAWMVK010000008.1"/>
</dbReference>
<keyword evidence="2" id="KW-0378">Hydrolase</keyword>
<comment type="similarity">
    <text evidence="1">Belongs to the SMP-30/CGR1 family.</text>
</comment>
<feature type="binding site" evidence="4">
    <location>
        <position position="49"/>
    </location>
    <ligand>
        <name>a divalent metal cation</name>
        <dbReference type="ChEBI" id="CHEBI:60240"/>
    </ligand>
</feature>
<evidence type="ECO:0000256" key="4">
    <source>
        <dbReference type="PIRSR" id="PIRSR605511-2"/>
    </source>
</evidence>
<keyword evidence="4" id="KW-0862">Zinc</keyword>
<dbReference type="OrthoDB" id="2633250at2"/>
<proteinExistence type="inferred from homology"/>
<evidence type="ECO:0000256" key="3">
    <source>
        <dbReference type="PIRSR" id="PIRSR605511-1"/>
    </source>
</evidence>
<dbReference type="InterPro" id="IPR051262">
    <property type="entry name" value="SMP-30/CGR1_Lactonase"/>
</dbReference>